<dbReference type="PROSITE" id="PS51372">
    <property type="entry name" value="PRD_2"/>
    <property type="match status" value="1"/>
</dbReference>
<dbReference type="Gene3D" id="3.40.930.10">
    <property type="entry name" value="Mannitol-specific EII, Chain A"/>
    <property type="match status" value="1"/>
</dbReference>
<evidence type="ECO:0000313" key="9">
    <source>
        <dbReference type="Proteomes" id="UP000300879"/>
    </source>
</evidence>
<protein>
    <submittedName>
        <fullName evidence="8">PTS modulated transcriptional regulator, MtlR family protein</fullName>
    </submittedName>
</protein>
<dbReference type="InterPro" id="IPR016152">
    <property type="entry name" value="PTrfase/Anion_transptr"/>
</dbReference>
<dbReference type="SUPFAM" id="SSF55804">
    <property type="entry name" value="Phoshotransferase/anion transport protein"/>
    <property type="match status" value="1"/>
</dbReference>
<feature type="domain" description="PTS EIIA type-2" evidence="5">
    <location>
        <begin position="535"/>
        <end position="677"/>
    </location>
</feature>
<reference evidence="8 9" key="1">
    <citation type="submission" date="2019-05" db="EMBL/GenBank/DDBJ databases">
        <authorList>
            <person name="Chen C."/>
        </authorList>
    </citation>
    <scope>NUCLEOTIDE SEQUENCE [LARGE SCALE GENOMIC DNA]</scope>
    <source>
        <strain evidence="8 9">HB172198</strain>
    </source>
</reference>
<keyword evidence="2" id="KW-0677">Repeat</keyword>
<dbReference type="SUPFAM" id="SSF63520">
    <property type="entry name" value="PTS-regulatory domain, PRD"/>
    <property type="match status" value="1"/>
</dbReference>
<dbReference type="Pfam" id="PF08279">
    <property type="entry name" value="HTH_11"/>
    <property type="match status" value="2"/>
</dbReference>
<dbReference type="Gene3D" id="1.10.10.10">
    <property type="entry name" value="Winged helix-like DNA-binding domain superfamily/Winged helix DNA-binding domain"/>
    <property type="match status" value="2"/>
</dbReference>
<dbReference type="AlphaFoldDB" id="A0A4P8XJU2"/>
<dbReference type="SUPFAM" id="SSF52794">
    <property type="entry name" value="PTS system IIB component-like"/>
    <property type="match status" value="1"/>
</dbReference>
<organism evidence="8 9">
    <name type="scientific">Paenibacillus algicola</name>
    <dbReference type="NCBI Taxonomy" id="2565926"/>
    <lineage>
        <taxon>Bacteria</taxon>
        <taxon>Bacillati</taxon>
        <taxon>Bacillota</taxon>
        <taxon>Bacilli</taxon>
        <taxon>Bacillales</taxon>
        <taxon>Paenibacillaceae</taxon>
        <taxon>Paenibacillus</taxon>
    </lineage>
</organism>
<dbReference type="InterPro" id="IPR013196">
    <property type="entry name" value="HTH_11"/>
</dbReference>
<dbReference type="InterPro" id="IPR003501">
    <property type="entry name" value="PTS_EIIB_2/3"/>
</dbReference>
<evidence type="ECO:0000259" key="6">
    <source>
        <dbReference type="PROSITE" id="PS51099"/>
    </source>
</evidence>
<name>A0A4P8XJU2_9BACL</name>
<dbReference type="GO" id="GO:0009401">
    <property type="term" value="P:phosphoenolpyruvate-dependent sugar phosphotransferase system"/>
    <property type="evidence" value="ECO:0007669"/>
    <property type="project" value="InterPro"/>
</dbReference>
<dbReference type="EMBL" id="CP040396">
    <property type="protein sequence ID" value="QCT02916.1"/>
    <property type="molecule type" value="Genomic_DNA"/>
</dbReference>
<dbReference type="PANTHER" id="PTHR30185">
    <property type="entry name" value="CRYPTIC BETA-GLUCOSIDE BGL OPERON ANTITERMINATOR"/>
    <property type="match status" value="1"/>
</dbReference>
<dbReference type="InterPro" id="IPR050661">
    <property type="entry name" value="BglG_antiterminators"/>
</dbReference>
<feature type="domain" description="PTS EIIB type-2" evidence="6">
    <location>
        <begin position="410"/>
        <end position="499"/>
    </location>
</feature>
<dbReference type="SUPFAM" id="SSF46785">
    <property type="entry name" value="Winged helix' DNA-binding domain"/>
    <property type="match status" value="1"/>
</dbReference>
<dbReference type="Pfam" id="PF00874">
    <property type="entry name" value="PRD"/>
    <property type="match status" value="1"/>
</dbReference>
<evidence type="ECO:0000256" key="1">
    <source>
        <dbReference type="ARBA" id="ARBA00022679"/>
    </source>
</evidence>
<sequence>MLNKLTARQRQIIQLLLEHDGEITASALALDLRVSVRTIYREMEGLEPFLSRFQITLKKKSGKGIELEGTPEARSSLASALTESMTAHYSAEERRLVTLLLLLQANEPLKLFALAHTLKVTPQTITHDLNELEVWLHKFRLELVRRRGYGVEIGGQEEDKRKAICQLAKDHLEPSDWIAGREQQPPLKQHLLTLTGQPFVLNAEHILWSSSSGWVNELSEQAYTQLILSLSVSLQRIQQGQEVEASPASKAGSSAYMPQAQALADQLAADTGLPISSAEVEHIAYLLHTLQLEGASPYFMYTDLHLLEQIHQLINRVAQMTGYPLQGDKSLREGLLQHIDPALKRIREGASIRNPLLGSIRKDYGDLFLTVKEAVAGLQWDLDVPEEEIGFLTMHFGASLERLQKLQQEVRAILVCSSGIGSTQLLATRLEKEIPQIQIIRNSSWYEAARIPEEEYDLIISTIDLPLPKERYIRLSPLLSREDLEQLMEYIRTTTLHQMNIAGTNPGNRKEQIFTVQPMDEMISLQHTLQEMVLLLERFHSYSLDSQSHELREVLISACAKLWEAQLLEDPAAVTDLLLERERQGSLLIPDSSLALFHTRSHHIQEPVVALFRFQAPLPMGDGHHMRVMLLMLAPKELPKEALEVLSEISAMLLRPELVTLMEQGSEQEIKLFLSTELLSFFKNK</sequence>
<keyword evidence="3" id="KW-0805">Transcription regulation</keyword>
<evidence type="ECO:0000256" key="2">
    <source>
        <dbReference type="ARBA" id="ARBA00022737"/>
    </source>
</evidence>
<dbReference type="InterPro" id="IPR002178">
    <property type="entry name" value="PTS_EIIA_type-2_dom"/>
</dbReference>
<dbReference type="Gene3D" id="1.10.1790.10">
    <property type="entry name" value="PRD domain"/>
    <property type="match status" value="1"/>
</dbReference>
<feature type="domain" description="PRD" evidence="7">
    <location>
        <begin position="301"/>
        <end position="406"/>
    </location>
</feature>
<dbReference type="KEGG" id="palo:E6C60_2203"/>
<gene>
    <name evidence="8" type="ORF">E6C60_2203</name>
</gene>
<dbReference type="PANTHER" id="PTHR30185:SF18">
    <property type="entry name" value="TRANSCRIPTIONAL REGULATOR MTLR"/>
    <property type="match status" value="1"/>
</dbReference>
<evidence type="ECO:0000256" key="3">
    <source>
        <dbReference type="ARBA" id="ARBA00023015"/>
    </source>
</evidence>
<dbReference type="InterPro" id="IPR013011">
    <property type="entry name" value="PTS_EIIB_2"/>
</dbReference>
<dbReference type="InterPro" id="IPR036634">
    <property type="entry name" value="PRD_sf"/>
</dbReference>
<dbReference type="GO" id="GO:0006355">
    <property type="term" value="P:regulation of DNA-templated transcription"/>
    <property type="evidence" value="ECO:0007669"/>
    <property type="project" value="InterPro"/>
</dbReference>
<dbReference type="PROSITE" id="PS51099">
    <property type="entry name" value="PTS_EIIB_TYPE_2"/>
    <property type="match status" value="1"/>
</dbReference>
<evidence type="ECO:0000259" key="7">
    <source>
        <dbReference type="PROSITE" id="PS51372"/>
    </source>
</evidence>
<dbReference type="InterPro" id="IPR036388">
    <property type="entry name" value="WH-like_DNA-bd_sf"/>
</dbReference>
<keyword evidence="9" id="KW-1185">Reference proteome</keyword>
<proteinExistence type="predicted"/>
<evidence type="ECO:0000313" key="8">
    <source>
        <dbReference type="EMBL" id="QCT02916.1"/>
    </source>
</evidence>
<dbReference type="CDD" id="cd05568">
    <property type="entry name" value="PTS_IIB_bgl_like"/>
    <property type="match status" value="1"/>
</dbReference>
<dbReference type="Pfam" id="PF00359">
    <property type="entry name" value="PTS_EIIA_2"/>
    <property type="match status" value="1"/>
</dbReference>
<keyword evidence="4" id="KW-0804">Transcription</keyword>
<dbReference type="Gene3D" id="3.40.50.2300">
    <property type="match status" value="1"/>
</dbReference>
<keyword evidence="1" id="KW-0808">Transferase</keyword>
<dbReference type="PROSITE" id="PS51094">
    <property type="entry name" value="PTS_EIIA_TYPE_2"/>
    <property type="match status" value="1"/>
</dbReference>
<dbReference type="InterPro" id="IPR036390">
    <property type="entry name" value="WH_DNA-bd_sf"/>
</dbReference>
<evidence type="ECO:0000256" key="4">
    <source>
        <dbReference type="ARBA" id="ARBA00023163"/>
    </source>
</evidence>
<evidence type="ECO:0000259" key="5">
    <source>
        <dbReference type="PROSITE" id="PS51094"/>
    </source>
</evidence>
<accession>A0A4P8XJU2</accession>
<dbReference type="InterPro" id="IPR011608">
    <property type="entry name" value="PRD"/>
</dbReference>
<dbReference type="Proteomes" id="UP000300879">
    <property type="component" value="Chromosome"/>
</dbReference>
<dbReference type="Pfam" id="PF02302">
    <property type="entry name" value="PTS_IIB"/>
    <property type="match status" value="1"/>
</dbReference>
<dbReference type="InterPro" id="IPR036095">
    <property type="entry name" value="PTS_EIIB-like_sf"/>
</dbReference>
<dbReference type="GO" id="GO:0008982">
    <property type="term" value="F:protein-N(PI)-phosphohistidine-sugar phosphotransferase activity"/>
    <property type="evidence" value="ECO:0007669"/>
    <property type="project" value="InterPro"/>
</dbReference>